<proteinExistence type="predicted"/>
<evidence type="ECO:0000256" key="1">
    <source>
        <dbReference type="SAM" id="MobiDB-lite"/>
    </source>
</evidence>
<feature type="compositionally biased region" description="Basic and acidic residues" evidence="1">
    <location>
        <begin position="68"/>
        <end position="79"/>
    </location>
</feature>
<gene>
    <name evidence="2" type="ORF">BROSI_A2718</name>
</gene>
<comment type="caution">
    <text evidence="2">The sequence shown here is derived from an EMBL/GenBank/DDBJ whole genome shotgun (WGS) entry which is preliminary data.</text>
</comment>
<dbReference type="EMBL" id="BAFN01000001">
    <property type="protein sequence ID" value="GAN34182.1"/>
    <property type="molecule type" value="Genomic_DNA"/>
</dbReference>
<sequence>MVDRASPKVLSRRNRAENQTSPDSIAQDAKDAETLIKLAGVDVNRSLKDIANADEKYMIETQPGNADIHSRQTSDDSKRQKGIRRPHYTRLFVFDNTLVFQAACCLPLKIIAAGLDGNPVCGRILYNSYSAEDGGKLVYEFQGRGAEIIIDLMRGESTRAQRLIFRGMKQ</sequence>
<keyword evidence="3" id="KW-1185">Reference proteome</keyword>
<name>A0ABQ0K0B4_9BACT</name>
<organism evidence="2 3">
    <name type="scientific">Candidatus Brocadia sinica JPN1</name>
    <dbReference type="NCBI Taxonomy" id="1197129"/>
    <lineage>
        <taxon>Bacteria</taxon>
        <taxon>Pseudomonadati</taxon>
        <taxon>Planctomycetota</taxon>
        <taxon>Candidatus Brocadiia</taxon>
        <taxon>Candidatus Brocadiales</taxon>
        <taxon>Candidatus Brocadiaceae</taxon>
        <taxon>Candidatus Brocadia</taxon>
    </lineage>
</organism>
<dbReference type="Proteomes" id="UP000032309">
    <property type="component" value="Unassembled WGS sequence"/>
</dbReference>
<feature type="region of interest" description="Disordered" evidence="1">
    <location>
        <begin position="1"/>
        <end position="28"/>
    </location>
</feature>
<feature type="region of interest" description="Disordered" evidence="1">
    <location>
        <begin position="61"/>
        <end position="82"/>
    </location>
</feature>
<accession>A0ABQ0K0B4</accession>
<evidence type="ECO:0000313" key="3">
    <source>
        <dbReference type="Proteomes" id="UP000032309"/>
    </source>
</evidence>
<protein>
    <submittedName>
        <fullName evidence="2">Uncharacterized protein</fullName>
    </submittedName>
</protein>
<reference evidence="3" key="1">
    <citation type="journal article" date="2015" name="Genome Announc.">
        <title>Draft Genome Sequence of an Anaerobic Ammonium-Oxidizing Bacterium, "Candidatus Brocadia sinica".</title>
        <authorList>
            <person name="Oshiki M."/>
            <person name="Shinyako-Hata K."/>
            <person name="Satoh H."/>
            <person name="Okabe S."/>
        </authorList>
    </citation>
    <scope>NUCLEOTIDE SEQUENCE [LARGE SCALE GENOMIC DNA]</scope>
    <source>
        <strain evidence="3">JPN1</strain>
    </source>
</reference>
<evidence type="ECO:0000313" key="2">
    <source>
        <dbReference type="EMBL" id="GAN34182.1"/>
    </source>
</evidence>